<keyword evidence="2" id="KW-1185">Reference proteome</keyword>
<protein>
    <submittedName>
        <fullName evidence="1">Uncharacterized protein</fullName>
    </submittedName>
</protein>
<reference evidence="1 2" key="1">
    <citation type="submission" date="2019-06" db="EMBL/GenBank/DDBJ databases">
        <title>Genome Sequence of the Brown Rot Fungal Pathogen Monilinia laxa.</title>
        <authorList>
            <person name="De Miccolis Angelini R.M."/>
            <person name="Landi L."/>
            <person name="Abate D."/>
            <person name="Pollastro S."/>
            <person name="Romanazzi G."/>
            <person name="Faretra F."/>
        </authorList>
    </citation>
    <scope>NUCLEOTIDE SEQUENCE [LARGE SCALE GENOMIC DNA]</scope>
    <source>
        <strain evidence="1 2">Mlax316</strain>
    </source>
</reference>
<accession>A0A5N6JRH4</accession>
<evidence type="ECO:0000313" key="1">
    <source>
        <dbReference type="EMBL" id="KAB8291149.1"/>
    </source>
</evidence>
<gene>
    <name evidence="1" type="ORF">EYC80_009837</name>
</gene>
<proteinExistence type="predicted"/>
<evidence type="ECO:0000313" key="2">
    <source>
        <dbReference type="Proteomes" id="UP000326757"/>
    </source>
</evidence>
<sequence>MLDAHNNTKYDLESKAFLAKNCQSLFELCQKPVAVGHEVCSAPITNLELKLLLVDRALEAKSMTRVPENEVGIKMTDTSKEEMLLKLLGSMKSLVDVMAKGDVALASKSLEHSNKKRKRGTE</sequence>
<dbReference type="EMBL" id="VIGI01000015">
    <property type="protein sequence ID" value="KAB8291149.1"/>
    <property type="molecule type" value="Genomic_DNA"/>
</dbReference>
<organism evidence="1 2">
    <name type="scientific">Monilinia laxa</name>
    <name type="common">Brown rot fungus</name>
    <name type="synonym">Sclerotinia laxa</name>
    <dbReference type="NCBI Taxonomy" id="61186"/>
    <lineage>
        <taxon>Eukaryota</taxon>
        <taxon>Fungi</taxon>
        <taxon>Dikarya</taxon>
        <taxon>Ascomycota</taxon>
        <taxon>Pezizomycotina</taxon>
        <taxon>Leotiomycetes</taxon>
        <taxon>Helotiales</taxon>
        <taxon>Sclerotiniaceae</taxon>
        <taxon>Monilinia</taxon>
    </lineage>
</organism>
<dbReference type="OrthoDB" id="3543716at2759"/>
<name>A0A5N6JRH4_MONLA</name>
<comment type="caution">
    <text evidence="1">The sequence shown here is derived from an EMBL/GenBank/DDBJ whole genome shotgun (WGS) entry which is preliminary data.</text>
</comment>
<dbReference type="AlphaFoldDB" id="A0A5N6JRH4"/>
<dbReference type="Proteomes" id="UP000326757">
    <property type="component" value="Unassembled WGS sequence"/>
</dbReference>